<accession>A0A7Y2H2U9</accession>
<evidence type="ECO:0000313" key="3">
    <source>
        <dbReference type="Proteomes" id="UP000547674"/>
    </source>
</evidence>
<gene>
    <name evidence="2" type="ORF">HKN21_10105</name>
</gene>
<organism evidence="2 3">
    <name type="scientific">Eiseniibacteriota bacterium</name>
    <dbReference type="NCBI Taxonomy" id="2212470"/>
    <lineage>
        <taxon>Bacteria</taxon>
        <taxon>Candidatus Eiseniibacteriota</taxon>
    </lineage>
</organism>
<keyword evidence="1" id="KW-0812">Transmembrane</keyword>
<dbReference type="Proteomes" id="UP000547674">
    <property type="component" value="Unassembled WGS sequence"/>
</dbReference>
<keyword evidence="1" id="KW-1133">Transmembrane helix</keyword>
<protein>
    <submittedName>
        <fullName evidence="2">DUF2752 domain-containing protein</fullName>
    </submittedName>
</protein>
<feature type="transmembrane region" description="Helical" evidence="1">
    <location>
        <begin position="12"/>
        <end position="34"/>
    </location>
</feature>
<reference evidence="2 3" key="1">
    <citation type="submission" date="2020-03" db="EMBL/GenBank/DDBJ databases">
        <title>Metabolic flexibility allows generalist bacteria to become dominant in a frequently disturbed ecosystem.</title>
        <authorList>
            <person name="Chen Y.-J."/>
            <person name="Leung P.M."/>
            <person name="Bay S.K."/>
            <person name="Hugenholtz P."/>
            <person name="Kessler A.J."/>
            <person name="Shelley G."/>
            <person name="Waite D.W."/>
            <person name="Cook P.L."/>
            <person name="Greening C."/>
        </authorList>
    </citation>
    <scope>NUCLEOTIDE SEQUENCE [LARGE SCALE GENOMIC DNA]</scope>
    <source>
        <strain evidence="2">SS_bin_28</strain>
    </source>
</reference>
<evidence type="ECO:0000313" key="2">
    <source>
        <dbReference type="EMBL" id="NNF07102.1"/>
    </source>
</evidence>
<name>A0A7Y2H2U9_UNCEI</name>
<proteinExistence type="predicted"/>
<keyword evidence="1" id="KW-0472">Membrane</keyword>
<dbReference type="EMBL" id="JABDJR010000404">
    <property type="protein sequence ID" value="NNF07102.1"/>
    <property type="molecule type" value="Genomic_DNA"/>
</dbReference>
<dbReference type="Pfam" id="PF10825">
    <property type="entry name" value="DUF2752"/>
    <property type="match status" value="1"/>
</dbReference>
<evidence type="ECO:0000256" key="1">
    <source>
        <dbReference type="SAM" id="Phobius"/>
    </source>
</evidence>
<sequence length="133" mass="14595">MQWEKASPETRSLAWLWGGVLVLSLALRPLWFMLAPLARACPLYSWTGIPCPTCGGTRSTLSFLKADLLGAFTWNPMVAILGLIFVVGGIIFPLWILAGGKVPKLPNPLPLKIRYLAVALVVLNWVYLVIHGV</sequence>
<dbReference type="AlphaFoldDB" id="A0A7Y2H2U9"/>
<feature type="transmembrane region" description="Helical" evidence="1">
    <location>
        <begin position="77"/>
        <end position="99"/>
    </location>
</feature>
<comment type="caution">
    <text evidence="2">The sequence shown here is derived from an EMBL/GenBank/DDBJ whole genome shotgun (WGS) entry which is preliminary data.</text>
</comment>
<dbReference type="InterPro" id="IPR021215">
    <property type="entry name" value="DUF2752"/>
</dbReference>
<feature type="transmembrane region" description="Helical" evidence="1">
    <location>
        <begin position="111"/>
        <end position="130"/>
    </location>
</feature>